<dbReference type="EMBL" id="JBHSON010000108">
    <property type="protein sequence ID" value="MFC5753298.1"/>
    <property type="molecule type" value="Genomic_DNA"/>
</dbReference>
<evidence type="ECO:0000256" key="1">
    <source>
        <dbReference type="SAM" id="Phobius"/>
    </source>
</evidence>
<evidence type="ECO:0000313" key="3">
    <source>
        <dbReference type="EMBL" id="MFC5753298.1"/>
    </source>
</evidence>
<dbReference type="RefSeq" id="WP_378290175.1">
    <property type="nucleotide sequence ID" value="NZ_JBHSON010000108.1"/>
</dbReference>
<keyword evidence="1" id="KW-0812">Transmembrane</keyword>
<organism evidence="3 4">
    <name type="scientific">Actinomadura rugatobispora</name>
    <dbReference type="NCBI Taxonomy" id="1994"/>
    <lineage>
        <taxon>Bacteria</taxon>
        <taxon>Bacillati</taxon>
        <taxon>Actinomycetota</taxon>
        <taxon>Actinomycetes</taxon>
        <taxon>Streptosporangiales</taxon>
        <taxon>Thermomonosporaceae</taxon>
        <taxon>Actinomadura</taxon>
    </lineage>
</organism>
<accession>A0ABW1AFG8</accession>
<feature type="transmembrane region" description="Helical" evidence="1">
    <location>
        <begin position="47"/>
        <end position="65"/>
    </location>
</feature>
<keyword evidence="4" id="KW-1185">Reference proteome</keyword>
<evidence type="ECO:0000313" key="4">
    <source>
        <dbReference type="Proteomes" id="UP001596074"/>
    </source>
</evidence>
<evidence type="ECO:0000259" key="2">
    <source>
        <dbReference type="Pfam" id="PF19365"/>
    </source>
</evidence>
<reference evidence="4" key="1">
    <citation type="journal article" date="2019" name="Int. J. Syst. Evol. Microbiol.">
        <title>The Global Catalogue of Microorganisms (GCM) 10K type strain sequencing project: providing services to taxonomists for standard genome sequencing and annotation.</title>
        <authorList>
            <consortium name="The Broad Institute Genomics Platform"/>
            <consortium name="The Broad Institute Genome Sequencing Center for Infectious Disease"/>
            <person name="Wu L."/>
            <person name="Ma J."/>
        </authorList>
    </citation>
    <scope>NUCLEOTIDE SEQUENCE [LARGE SCALE GENOMIC DNA]</scope>
    <source>
        <strain evidence="4">KCTC 42087</strain>
    </source>
</reference>
<name>A0ABW1AFG8_9ACTN</name>
<proteinExistence type="predicted"/>
<protein>
    <submittedName>
        <fullName evidence="3">DUF5941 domain-containing protein</fullName>
    </submittedName>
</protein>
<comment type="caution">
    <text evidence="3">The sequence shown here is derived from an EMBL/GenBank/DDBJ whole genome shotgun (WGS) entry which is preliminary data.</text>
</comment>
<dbReference type="Pfam" id="PF19365">
    <property type="entry name" value="DUF5941"/>
    <property type="match status" value="1"/>
</dbReference>
<feature type="transmembrane region" description="Helical" evidence="1">
    <location>
        <begin position="72"/>
        <end position="88"/>
    </location>
</feature>
<feature type="transmembrane region" description="Helical" evidence="1">
    <location>
        <begin position="108"/>
        <end position="134"/>
    </location>
</feature>
<dbReference type="Proteomes" id="UP001596074">
    <property type="component" value="Unassembled WGS sequence"/>
</dbReference>
<keyword evidence="1" id="KW-0472">Membrane</keyword>
<feature type="domain" description="DUF5941" evidence="2">
    <location>
        <begin position="22"/>
        <end position="203"/>
    </location>
</feature>
<sequence>MNVVTREPVPVPVPRAGAVRNALPLYRDDGPICLGLGALVRGQLPPLPGALVALAAGALLLAAGIGEERTTALFAPVVALLLTGPAAGHPHHGRFDWLVPPAIRAIEYGYLAALGFAQGVAAPLVYVLIAVLAYHHYDIVYRTRQGFRPPDRLFRAGLGWDGRMLIVALAGLTGLLPFAYAALAVYLGVLFVTESAATWVRVGHAGGRAGAHGAGAGRGDGVIGDLEDEKA</sequence>
<dbReference type="InterPro" id="IPR045985">
    <property type="entry name" value="DUF5941"/>
</dbReference>
<keyword evidence="1" id="KW-1133">Transmembrane helix</keyword>
<gene>
    <name evidence="3" type="ORF">ACFPZN_47430</name>
</gene>
<feature type="transmembrane region" description="Helical" evidence="1">
    <location>
        <begin position="165"/>
        <end position="192"/>
    </location>
</feature>